<feature type="signal peptide" evidence="1">
    <location>
        <begin position="1"/>
        <end position="16"/>
    </location>
</feature>
<dbReference type="AlphaFoldDB" id="A0A485L315"/>
<keyword evidence="1" id="KW-0732">Signal</keyword>
<accession>A0A485L315</accession>
<evidence type="ECO:0000313" key="3">
    <source>
        <dbReference type="EMBL" id="VFT92195.1"/>
    </source>
</evidence>
<sequence length="180" mass="17908">MKTAAAFAAVAALAMADDSVMQCTGTASALIQKSQGGDAAAACQKESGVSLALSDVTDATLKRIADAAACQTWWKANVAAINEISPACDMVNPFAGVPGTVVKTDKFATSLSDFLASVKKLAADQANKPTNVTKPDNDAGATIAKPATTTATPAAPAAKPSSSVTTFVSATAVVVAAFLA</sequence>
<keyword evidence="4" id="KW-1185">Reference proteome</keyword>
<evidence type="ECO:0000313" key="2">
    <source>
        <dbReference type="EMBL" id="KAF0693686.1"/>
    </source>
</evidence>
<dbReference type="Proteomes" id="UP000332933">
    <property type="component" value="Unassembled WGS sequence"/>
</dbReference>
<feature type="chain" id="PRO_5036355521" evidence="1">
    <location>
        <begin position="17"/>
        <end position="180"/>
    </location>
</feature>
<evidence type="ECO:0000313" key="4">
    <source>
        <dbReference type="Proteomes" id="UP000332933"/>
    </source>
</evidence>
<reference evidence="2" key="2">
    <citation type="submission" date="2019-06" db="EMBL/GenBank/DDBJ databases">
        <title>Genomics analysis of Aphanomyces spp. identifies a new class of oomycete effector associated with host adaptation.</title>
        <authorList>
            <person name="Gaulin E."/>
        </authorList>
    </citation>
    <scope>NUCLEOTIDE SEQUENCE</scope>
    <source>
        <strain evidence="2">CBS 578.67</strain>
    </source>
</reference>
<reference evidence="3 4" key="1">
    <citation type="submission" date="2019-03" db="EMBL/GenBank/DDBJ databases">
        <authorList>
            <person name="Gaulin E."/>
            <person name="Dumas B."/>
        </authorList>
    </citation>
    <scope>NUCLEOTIDE SEQUENCE [LARGE SCALE GENOMIC DNA]</scope>
    <source>
        <strain evidence="3">CBS 568.67</strain>
    </source>
</reference>
<dbReference type="EMBL" id="VJMH01005662">
    <property type="protein sequence ID" value="KAF0693686.1"/>
    <property type="molecule type" value="Genomic_DNA"/>
</dbReference>
<evidence type="ECO:0000256" key="1">
    <source>
        <dbReference type="SAM" id="SignalP"/>
    </source>
</evidence>
<name>A0A485L315_9STRA</name>
<organism evidence="3 4">
    <name type="scientific">Aphanomyces stellatus</name>
    <dbReference type="NCBI Taxonomy" id="120398"/>
    <lineage>
        <taxon>Eukaryota</taxon>
        <taxon>Sar</taxon>
        <taxon>Stramenopiles</taxon>
        <taxon>Oomycota</taxon>
        <taxon>Saprolegniomycetes</taxon>
        <taxon>Saprolegniales</taxon>
        <taxon>Verrucalvaceae</taxon>
        <taxon>Aphanomyces</taxon>
    </lineage>
</organism>
<proteinExistence type="predicted"/>
<gene>
    <name evidence="3" type="primary">Aste57867_15389</name>
    <name evidence="2" type="ORF">As57867_015333</name>
    <name evidence="3" type="ORF">ASTE57867_15389</name>
</gene>
<dbReference type="EMBL" id="CAADRA010005683">
    <property type="protein sequence ID" value="VFT92195.1"/>
    <property type="molecule type" value="Genomic_DNA"/>
</dbReference>
<protein>
    <submittedName>
        <fullName evidence="3">Aste57867_15389 protein</fullName>
    </submittedName>
</protein>